<keyword evidence="2" id="KW-1185">Reference proteome</keyword>
<evidence type="ECO:0000313" key="2">
    <source>
        <dbReference type="Proteomes" id="UP000676386"/>
    </source>
</evidence>
<name>A0ABS5JB76_9BACT</name>
<dbReference type="EMBL" id="JAGTXB010000043">
    <property type="protein sequence ID" value="MBS0032475.1"/>
    <property type="molecule type" value="Genomic_DNA"/>
</dbReference>
<proteinExistence type="predicted"/>
<comment type="caution">
    <text evidence="1">The sequence shown here is derived from an EMBL/GenBank/DDBJ whole genome shotgun (WGS) entry which is preliminary data.</text>
</comment>
<dbReference type="Proteomes" id="UP000676386">
    <property type="component" value="Unassembled WGS sequence"/>
</dbReference>
<evidence type="ECO:0000313" key="1">
    <source>
        <dbReference type="EMBL" id="MBS0032475.1"/>
    </source>
</evidence>
<sequence>MTTLEQVKDVPFMVRVAETSIFIREIPYNDQTKKTSILIIDFDKLANHALHNHYCISFIKCPFPLNFDSLINHFDWCSRYLYFNLEESILRIEIFTKLEKQHFDAERLEYLIKMLKEYPQAYQYKLEDGDNRQQWALRKKFNFQKNVDFLRIVENDKQQRVILLDYLQALQGKIGEEQIIDRNKEPVAPPLEQVTIPTTEKREREASSYNFLKLNEDLSSAICGKVIDFLYDTFQPYFRAPYNVDTFNKIFSDEDSPVLELIKKDNFDNQSLKIIFLALKEAKGLIVSWQVIEKKVQVFKANGTPFSGFSEVSMGKISRSKRQKLEKDIHPVIELIKKELAANKRK</sequence>
<dbReference type="RefSeq" id="WP_211977685.1">
    <property type="nucleotide sequence ID" value="NZ_JAGTXB010000043.1"/>
</dbReference>
<organism evidence="1 2">
    <name type="scientific">Chitinophaga hostae</name>
    <dbReference type="NCBI Taxonomy" id="2831022"/>
    <lineage>
        <taxon>Bacteria</taxon>
        <taxon>Pseudomonadati</taxon>
        <taxon>Bacteroidota</taxon>
        <taxon>Chitinophagia</taxon>
        <taxon>Chitinophagales</taxon>
        <taxon>Chitinophagaceae</taxon>
        <taxon>Chitinophaga</taxon>
    </lineage>
</organism>
<reference evidence="1 2" key="1">
    <citation type="submission" date="2021-04" db="EMBL/GenBank/DDBJ databases">
        <title>Chitinophaga sp. nov., isolated from the rhizosphere soil.</title>
        <authorList>
            <person name="He S."/>
        </authorList>
    </citation>
    <scope>NUCLEOTIDE SEQUENCE [LARGE SCALE GENOMIC DNA]</scope>
    <source>
        <strain evidence="1 2">2R12</strain>
    </source>
</reference>
<accession>A0ABS5JB76</accession>
<gene>
    <name evidence="1" type="ORF">KE626_34405</name>
</gene>
<protein>
    <submittedName>
        <fullName evidence="1">Uncharacterized protein</fullName>
    </submittedName>
</protein>